<evidence type="ECO:0000256" key="3">
    <source>
        <dbReference type="ARBA" id="ARBA00022692"/>
    </source>
</evidence>
<reference evidence="7" key="1">
    <citation type="submission" date="2016-08" db="EMBL/GenBank/DDBJ databases">
        <authorList>
            <person name="Seilhamer J.J."/>
        </authorList>
    </citation>
    <scope>NUCLEOTIDE SEQUENCE</scope>
    <source>
        <strain evidence="7">86-1</strain>
    </source>
</reference>
<keyword evidence="4 6" id="KW-1133">Transmembrane helix</keyword>
<gene>
    <name evidence="7" type="ORF">KL86DES1_21337</name>
</gene>
<evidence type="ECO:0008006" key="8">
    <source>
        <dbReference type="Google" id="ProtNLM"/>
    </source>
</evidence>
<dbReference type="AlphaFoldDB" id="A0A212L7H3"/>
<feature type="transmembrane region" description="Helical" evidence="6">
    <location>
        <begin position="227"/>
        <end position="244"/>
    </location>
</feature>
<feature type="transmembrane region" description="Helical" evidence="6">
    <location>
        <begin position="250"/>
        <end position="268"/>
    </location>
</feature>
<dbReference type="GO" id="GO:0005886">
    <property type="term" value="C:plasma membrane"/>
    <property type="evidence" value="ECO:0007669"/>
    <property type="project" value="UniProtKB-SubCell"/>
</dbReference>
<organism evidence="7">
    <name type="scientific">uncultured Desulfovibrio sp</name>
    <dbReference type="NCBI Taxonomy" id="167968"/>
    <lineage>
        <taxon>Bacteria</taxon>
        <taxon>Pseudomonadati</taxon>
        <taxon>Thermodesulfobacteriota</taxon>
        <taxon>Desulfovibrionia</taxon>
        <taxon>Desulfovibrionales</taxon>
        <taxon>Desulfovibrionaceae</taxon>
        <taxon>Desulfovibrio</taxon>
        <taxon>environmental samples</taxon>
    </lineage>
</organism>
<dbReference type="InterPro" id="IPR050833">
    <property type="entry name" value="Poly_Biosynth_Transport"/>
</dbReference>
<evidence type="ECO:0000256" key="2">
    <source>
        <dbReference type="ARBA" id="ARBA00022475"/>
    </source>
</evidence>
<keyword evidence="2" id="KW-1003">Cell membrane</keyword>
<proteinExistence type="predicted"/>
<sequence>MTFTPQKDIHKIIHGMLITAFCKIFAVLCSYLLYFVLAKVLGVEGLGLFSLAFTIVVAASFLGRFGLDYVLLRYSTLYFSSQQLGVLKAWYARAMLFAAVISMLLCAGIFLSGSWLCHVAFNKPGLLAPLLWMTVGLIPQALLFLQAETLKGAGHIRASQILQGDGGGVVVHGTALAFSIPLSFFYGVEGACIGFAGASWLAFFAGCRMAGHLFGEVKRQEAPPYKTLFHLGTPLFIASALSLIVARAGIVLLGIWESAAIVGIFALAHKLALLGSNIQTAGCTVVGPQLAVLYMKGNTAALAQYYRHGSRLILTLAFVALGGASLFASPLLGLFGSELMDGVPILRLLCLGELLALLFGPVSLALITTGHSRQHCIAVGIASAVTLAAGLLLIPRYGLSGAAAAVAVSTVTQNAAQAIYVKRLLGFFPSIFRIGKIS</sequence>
<feature type="transmembrane region" description="Helical" evidence="6">
    <location>
        <begin position="90"/>
        <end position="114"/>
    </location>
</feature>
<feature type="transmembrane region" description="Helical" evidence="6">
    <location>
        <begin position="12"/>
        <end position="34"/>
    </location>
</feature>
<dbReference type="PANTHER" id="PTHR30250:SF11">
    <property type="entry name" value="O-ANTIGEN TRANSPORTER-RELATED"/>
    <property type="match status" value="1"/>
</dbReference>
<evidence type="ECO:0000256" key="5">
    <source>
        <dbReference type="ARBA" id="ARBA00023136"/>
    </source>
</evidence>
<evidence type="ECO:0000256" key="6">
    <source>
        <dbReference type="SAM" id="Phobius"/>
    </source>
</evidence>
<feature type="transmembrane region" description="Helical" evidence="6">
    <location>
        <begin position="126"/>
        <end position="145"/>
    </location>
</feature>
<feature type="transmembrane region" description="Helical" evidence="6">
    <location>
        <begin position="193"/>
        <end position="215"/>
    </location>
</feature>
<feature type="transmembrane region" description="Helical" evidence="6">
    <location>
        <begin position="166"/>
        <end position="187"/>
    </location>
</feature>
<evidence type="ECO:0000256" key="1">
    <source>
        <dbReference type="ARBA" id="ARBA00004651"/>
    </source>
</evidence>
<accession>A0A212L7H3</accession>
<feature type="transmembrane region" description="Helical" evidence="6">
    <location>
        <begin position="46"/>
        <end position="70"/>
    </location>
</feature>
<evidence type="ECO:0000256" key="4">
    <source>
        <dbReference type="ARBA" id="ARBA00022989"/>
    </source>
</evidence>
<dbReference type="RefSeq" id="WP_179980720.1">
    <property type="nucleotide sequence ID" value="NZ_LT608333.1"/>
</dbReference>
<protein>
    <recommendedName>
        <fullName evidence="8">Polysaccharide biosynthesis protein C-terminal domain-containing protein</fullName>
    </recommendedName>
</protein>
<name>A0A212L7H3_9BACT</name>
<feature type="transmembrane region" description="Helical" evidence="6">
    <location>
        <begin position="345"/>
        <end position="367"/>
    </location>
</feature>
<dbReference type="Pfam" id="PF01943">
    <property type="entry name" value="Polysacc_synt"/>
    <property type="match status" value="1"/>
</dbReference>
<dbReference type="InterPro" id="IPR002797">
    <property type="entry name" value="Polysacc_synth"/>
</dbReference>
<dbReference type="PANTHER" id="PTHR30250">
    <property type="entry name" value="PST FAMILY PREDICTED COLANIC ACID TRANSPORTER"/>
    <property type="match status" value="1"/>
</dbReference>
<feature type="transmembrane region" description="Helical" evidence="6">
    <location>
        <begin position="312"/>
        <end position="333"/>
    </location>
</feature>
<dbReference type="EMBL" id="FMJC01000002">
    <property type="protein sequence ID" value="SCM73501.1"/>
    <property type="molecule type" value="Genomic_DNA"/>
</dbReference>
<comment type="subcellular location">
    <subcellularLocation>
        <location evidence="1">Cell membrane</location>
        <topology evidence="1">Multi-pass membrane protein</topology>
    </subcellularLocation>
</comment>
<keyword evidence="3 6" id="KW-0812">Transmembrane</keyword>
<evidence type="ECO:0000313" key="7">
    <source>
        <dbReference type="EMBL" id="SCM73501.1"/>
    </source>
</evidence>
<keyword evidence="5 6" id="KW-0472">Membrane</keyword>
<feature type="transmembrane region" description="Helical" evidence="6">
    <location>
        <begin position="376"/>
        <end position="394"/>
    </location>
</feature>